<sequence length="45" mass="5395">MPYNPIFKIRNAPEEEPSKFSIMEYIFPKRRVSIQILLLLLLCLE</sequence>
<evidence type="ECO:0000313" key="2">
    <source>
        <dbReference type="Proteomes" id="UP000070093"/>
    </source>
</evidence>
<dbReference type="Proteomes" id="UP000070093">
    <property type="component" value="Unassembled WGS sequence"/>
</dbReference>
<comment type="caution">
    <text evidence="1">The sequence shown here is derived from an EMBL/GenBank/DDBJ whole genome shotgun (WGS) entry which is preliminary data.</text>
</comment>
<dbReference type="PATRIC" id="fig|28125.4.peg.1050"/>
<dbReference type="AlphaFoldDB" id="A0A137SY68"/>
<protein>
    <submittedName>
        <fullName evidence="1">Uncharacterized protein</fullName>
    </submittedName>
</protein>
<proteinExistence type="predicted"/>
<accession>A0A137SY68</accession>
<organism evidence="1 2">
    <name type="scientific">Prevotella bivia</name>
    <dbReference type="NCBI Taxonomy" id="28125"/>
    <lineage>
        <taxon>Bacteria</taxon>
        <taxon>Pseudomonadati</taxon>
        <taxon>Bacteroidota</taxon>
        <taxon>Bacteroidia</taxon>
        <taxon>Bacteroidales</taxon>
        <taxon>Prevotellaceae</taxon>
        <taxon>Prevotella</taxon>
    </lineage>
</organism>
<gene>
    <name evidence="1" type="ORF">HMPREF3202_01063</name>
</gene>
<evidence type="ECO:0000313" key="1">
    <source>
        <dbReference type="EMBL" id="KXO17391.1"/>
    </source>
</evidence>
<reference evidence="1 2" key="1">
    <citation type="submission" date="2016-02" db="EMBL/GenBank/DDBJ databases">
        <authorList>
            <person name="Wen L."/>
            <person name="He K."/>
            <person name="Yang H."/>
        </authorList>
    </citation>
    <scope>NUCLEOTIDE SEQUENCE [LARGE SCALE GENOMIC DNA]</scope>
    <source>
        <strain evidence="1 2">GED7880</strain>
    </source>
</reference>
<name>A0A137SY68_9BACT</name>
<dbReference type="EMBL" id="LTAG01000046">
    <property type="protein sequence ID" value="KXO17391.1"/>
    <property type="molecule type" value="Genomic_DNA"/>
</dbReference>